<evidence type="ECO:0000256" key="1">
    <source>
        <dbReference type="SAM" id="MobiDB-lite"/>
    </source>
</evidence>
<evidence type="ECO:0000313" key="4">
    <source>
        <dbReference type="Proteomes" id="UP000447873"/>
    </source>
</evidence>
<organism evidence="3 4">
    <name type="scientific">Venturia inaequalis</name>
    <name type="common">Apple scab fungus</name>
    <dbReference type="NCBI Taxonomy" id="5025"/>
    <lineage>
        <taxon>Eukaryota</taxon>
        <taxon>Fungi</taxon>
        <taxon>Dikarya</taxon>
        <taxon>Ascomycota</taxon>
        <taxon>Pezizomycotina</taxon>
        <taxon>Dothideomycetes</taxon>
        <taxon>Pleosporomycetidae</taxon>
        <taxon>Venturiales</taxon>
        <taxon>Venturiaceae</taxon>
        <taxon>Venturia</taxon>
    </lineage>
</organism>
<name>A0A8H3UJJ4_VENIN</name>
<protein>
    <submittedName>
        <fullName evidence="3">Uncharacterized protein</fullName>
    </submittedName>
</protein>
<feature type="transmembrane region" description="Helical" evidence="2">
    <location>
        <begin position="38"/>
        <end position="55"/>
    </location>
</feature>
<reference evidence="3 4" key="1">
    <citation type="submission" date="2018-12" db="EMBL/GenBank/DDBJ databases">
        <title>Venturia inaequalis Genome Resource.</title>
        <authorList>
            <person name="Lichtner F.J."/>
        </authorList>
    </citation>
    <scope>NUCLEOTIDE SEQUENCE [LARGE SCALE GENOMIC DNA]</scope>
    <source>
        <strain evidence="3 4">120213</strain>
    </source>
</reference>
<proteinExistence type="predicted"/>
<dbReference type="AlphaFoldDB" id="A0A8H3UJJ4"/>
<dbReference type="Proteomes" id="UP000447873">
    <property type="component" value="Unassembled WGS sequence"/>
</dbReference>
<dbReference type="EMBL" id="WNWS01000328">
    <property type="protein sequence ID" value="KAE9970506.1"/>
    <property type="molecule type" value="Genomic_DNA"/>
</dbReference>
<feature type="compositionally biased region" description="Polar residues" evidence="1">
    <location>
        <begin position="120"/>
        <end position="138"/>
    </location>
</feature>
<evidence type="ECO:0000256" key="2">
    <source>
        <dbReference type="SAM" id="Phobius"/>
    </source>
</evidence>
<keyword evidence="2" id="KW-0472">Membrane</keyword>
<gene>
    <name evidence="3" type="ORF">EG328_006198</name>
</gene>
<evidence type="ECO:0000313" key="3">
    <source>
        <dbReference type="EMBL" id="KAE9970506.1"/>
    </source>
</evidence>
<comment type="caution">
    <text evidence="3">The sequence shown here is derived from an EMBL/GenBank/DDBJ whole genome shotgun (WGS) entry which is preliminary data.</text>
</comment>
<feature type="region of interest" description="Disordered" evidence="1">
    <location>
        <begin position="118"/>
        <end position="182"/>
    </location>
</feature>
<feature type="compositionally biased region" description="Low complexity" evidence="1">
    <location>
        <begin position="139"/>
        <end position="149"/>
    </location>
</feature>
<sequence length="182" mass="20407">MSESNIGKTAMGRTGFRILLVLCLVSFAGCYFTYGANYAVVSGLLGVAYLLDLYWTKVLKKKINKIPASTSNSPIPSPQHQDIQTCDEKHISMVHYQKKVQPVCLTLIPVWKTDNVAAPASQNKPVETSESASNNRNAQPQQQQQQQQQTSASDDYWDDVYRQCVEQKRKAGGKPQTRRRRG</sequence>
<accession>A0A8H3UJJ4</accession>
<feature type="compositionally biased region" description="Basic residues" evidence="1">
    <location>
        <begin position="170"/>
        <end position="182"/>
    </location>
</feature>
<keyword evidence="2" id="KW-0812">Transmembrane</keyword>
<keyword evidence="2" id="KW-1133">Transmembrane helix</keyword>
<feature type="compositionally biased region" description="Basic and acidic residues" evidence="1">
    <location>
        <begin position="159"/>
        <end position="169"/>
    </location>
</feature>